<keyword evidence="3 5" id="KW-0238">DNA-binding</keyword>
<dbReference type="InterPro" id="IPR051677">
    <property type="entry name" value="AfsR-DnrI-RedD_regulator"/>
</dbReference>
<dbReference type="GO" id="GO:0006355">
    <property type="term" value="P:regulation of DNA-templated transcription"/>
    <property type="evidence" value="ECO:0007669"/>
    <property type="project" value="InterPro"/>
</dbReference>
<evidence type="ECO:0000313" key="8">
    <source>
        <dbReference type="Proteomes" id="UP000294927"/>
    </source>
</evidence>
<dbReference type="SUPFAM" id="SSF46894">
    <property type="entry name" value="C-terminal effector domain of the bipartite response regulators"/>
    <property type="match status" value="1"/>
</dbReference>
<dbReference type="GO" id="GO:0000160">
    <property type="term" value="P:phosphorelay signal transduction system"/>
    <property type="evidence" value="ECO:0007669"/>
    <property type="project" value="InterPro"/>
</dbReference>
<evidence type="ECO:0000256" key="5">
    <source>
        <dbReference type="PROSITE-ProRule" id="PRU01091"/>
    </source>
</evidence>
<comment type="caution">
    <text evidence="7">The sequence shown here is derived from an EMBL/GenBank/DDBJ whole genome shotgun (WGS) entry which is preliminary data.</text>
</comment>
<dbReference type="SUPFAM" id="SSF48452">
    <property type="entry name" value="TPR-like"/>
    <property type="match status" value="1"/>
</dbReference>
<dbReference type="InterPro" id="IPR011990">
    <property type="entry name" value="TPR-like_helical_dom_sf"/>
</dbReference>
<accession>A0A4R7W1V0</accession>
<evidence type="ECO:0000256" key="4">
    <source>
        <dbReference type="ARBA" id="ARBA00023163"/>
    </source>
</evidence>
<keyword evidence="8" id="KW-1185">Reference proteome</keyword>
<keyword evidence="4" id="KW-0804">Transcription</keyword>
<feature type="domain" description="OmpR/PhoB-type" evidence="6">
    <location>
        <begin position="1"/>
        <end position="95"/>
    </location>
</feature>
<keyword evidence="2" id="KW-0805">Transcription regulation</keyword>
<evidence type="ECO:0000256" key="2">
    <source>
        <dbReference type="ARBA" id="ARBA00023015"/>
    </source>
</evidence>
<dbReference type="PANTHER" id="PTHR35807">
    <property type="entry name" value="TRANSCRIPTIONAL REGULATOR REDD-RELATED"/>
    <property type="match status" value="1"/>
</dbReference>
<protein>
    <submittedName>
        <fullName evidence="7">DNA-binding SARP family transcriptional activator</fullName>
    </submittedName>
</protein>
<dbReference type="CDD" id="cd15831">
    <property type="entry name" value="BTAD"/>
    <property type="match status" value="1"/>
</dbReference>
<dbReference type="RefSeq" id="WP_133901789.1">
    <property type="nucleotide sequence ID" value="NZ_SOCP01000002.1"/>
</dbReference>
<dbReference type="Pfam" id="PF00486">
    <property type="entry name" value="Trans_reg_C"/>
    <property type="match status" value="1"/>
</dbReference>
<gene>
    <name evidence="7" type="ORF">CLV71_102627</name>
</gene>
<sequence length="414" mass="46415">MYFRVLGPVELNGEGGERVEIPALMQRRLLTALLLRANTWVSADYLVETLWPERSPRSTANNVRTYIHHLRTVVPRYEGLTRIESRRGGDYRLRLDRHECDATVFEDRVSDANGAPAAAVDQLTAALELWRGNPYEPLAGAEVEAEAERLRAMLWHARYSLAEALLATNRADDAITLLRPLTAEDPLRERTWEYLLRALAEDGRWAEVLVTFQRVREVLAEELGIEPGPELRHLHQLALHANEERRKPRGVPVASGREPDQADALVAPPRAGRTGIHRTRRRRWPALLASAAALAATVYVVDPLHLSTPELTFLTPNSGQVLHGTVTLRVDVSNPARVEQVDFHWLTSRCPGGGPKFYIGRDETPNADGEYEITFDTRRASNGCVDFGAVALDRDDEHILYPEGGKYVVTTIDN</sequence>
<dbReference type="SMART" id="SM01043">
    <property type="entry name" value="BTAD"/>
    <property type="match status" value="1"/>
</dbReference>
<dbReference type="Pfam" id="PF03704">
    <property type="entry name" value="BTAD"/>
    <property type="match status" value="1"/>
</dbReference>
<evidence type="ECO:0000256" key="3">
    <source>
        <dbReference type="ARBA" id="ARBA00023125"/>
    </source>
</evidence>
<dbReference type="InterPro" id="IPR036388">
    <property type="entry name" value="WH-like_DNA-bd_sf"/>
</dbReference>
<evidence type="ECO:0000256" key="1">
    <source>
        <dbReference type="ARBA" id="ARBA00005820"/>
    </source>
</evidence>
<evidence type="ECO:0000259" key="6">
    <source>
        <dbReference type="PROSITE" id="PS51755"/>
    </source>
</evidence>
<dbReference type="GO" id="GO:0003677">
    <property type="term" value="F:DNA binding"/>
    <property type="evidence" value="ECO:0007669"/>
    <property type="project" value="UniProtKB-UniRule"/>
</dbReference>
<proteinExistence type="inferred from homology"/>
<dbReference type="Gene3D" id="1.10.10.10">
    <property type="entry name" value="Winged helix-like DNA-binding domain superfamily/Winged helix DNA-binding domain"/>
    <property type="match status" value="1"/>
</dbReference>
<dbReference type="InterPro" id="IPR001867">
    <property type="entry name" value="OmpR/PhoB-type_DNA-bd"/>
</dbReference>
<comment type="similarity">
    <text evidence="1">Belongs to the AfsR/DnrI/RedD regulatory family.</text>
</comment>
<dbReference type="SMART" id="SM00862">
    <property type="entry name" value="Trans_reg_C"/>
    <property type="match status" value="1"/>
</dbReference>
<organism evidence="7 8">
    <name type="scientific">Actinophytocola oryzae</name>
    <dbReference type="NCBI Taxonomy" id="502181"/>
    <lineage>
        <taxon>Bacteria</taxon>
        <taxon>Bacillati</taxon>
        <taxon>Actinomycetota</taxon>
        <taxon>Actinomycetes</taxon>
        <taxon>Pseudonocardiales</taxon>
        <taxon>Pseudonocardiaceae</taxon>
    </lineage>
</organism>
<dbReference type="Proteomes" id="UP000294927">
    <property type="component" value="Unassembled WGS sequence"/>
</dbReference>
<evidence type="ECO:0000313" key="7">
    <source>
        <dbReference type="EMBL" id="TDV56560.1"/>
    </source>
</evidence>
<feature type="DNA-binding region" description="OmpR/PhoB-type" evidence="5">
    <location>
        <begin position="1"/>
        <end position="95"/>
    </location>
</feature>
<dbReference type="InterPro" id="IPR005158">
    <property type="entry name" value="BTAD"/>
</dbReference>
<reference evidence="7 8" key="1">
    <citation type="submission" date="2019-03" db="EMBL/GenBank/DDBJ databases">
        <title>Genomic Encyclopedia of Archaeal and Bacterial Type Strains, Phase II (KMG-II): from individual species to whole genera.</title>
        <authorList>
            <person name="Goeker M."/>
        </authorList>
    </citation>
    <scope>NUCLEOTIDE SEQUENCE [LARGE SCALE GENOMIC DNA]</scope>
    <source>
        <strain evidence="7 8">DSM 45499</strain>
    </source>
</reference>
<dbReference type="Gene3D" id="1.25.40.10">
    <property type="entry name" value="Tetratricopeptide repeat domain"/>
    <property type="match status" value="1"/>
</dbReference>
<dbReference type="PANTHER" id="PTHR35807:SF1">
    <property type="entry name" value="TRANSCRIPTIONAL REGULATOR REDD"/>
    <property type="match status" value="1"/>
</dbReference>
<dbReference type="OrthoDB" id="3817100at2"/>
<dbReference type="PROSITE" id="PS51755">
    <property type="entry name" value="OMPR_PHOB"/>
    <property type="match status" value="1"/>
</dbReference>
<dbReference type="EMBL" id="SOCP01000002">
    <property type="protein sequence ID" value="TDV56560.1"/>
    <property type="molecule type" value="Genomic_DNA"/>
</dbReference>
<dbReference type="AlphaFoldDB" id="A0A4R7W1V0"/>
<name>A0A4R7W1V0_9PSEU</name>
<dbReference type="InterPro" id="IPR016032">
    <property type="entry name" value="Sig_transdc_resp-reg_C-effctor"/>
</dbReference>